<dbReference type="PANTHER" id="PTHR30069:SF29">
    <property type="entry name" value="HEMOGLOBIN AND HEMOGLOBIN-HAPTOGLOBIN-BINDING PROTEIN 1-RELATED"/>
    <property type="match status" value="1"/>
</dbReference>
<dbReference type="GO" id="GO:0015344">
    <property type="term" value="F:siderophore uptake transmembrane transporter activity"/>
    <property type="evidence" value="ECO:0007669"/>
    <property type="project" value="TreeGrafter"/>
</dbReference>
<dbReference type="Pfam" id="PF13715">
    <property type="entry name" value="CarbopepD_reg_2"/>
    <property type="match status" value="1"/>
</dbReference>
<protein>
    <submittedName>
        <fullName evidence="5">TonB-dependent receptor SusC</fullName>
    </submittedName>
</protein>
<dbReference type="GO" id="GO:0044718">
    <property type="term" value="P:siderophore transmembrane transport"/>
    <property type="evidence" value="ECO:0007669"/>
    <property type="project" value="TreeGrafter"/>
</dbReference>
<proteinExistence type="inferred from homology"/>
<evidence type="ECO:0000256" key="2">
    <source>
        <dbReference type="PROSITE-ProRule" id="PRU01360"/>
    </source>
</evidence>
<dbReference type="EMBL" id="FLUL01000001">
    <property type="protein sequence ID" value="SBW04349.1"/>
    <property type="molecule type" value="Genomic_DNA"/>
</dbReference>
<gene>
    <name evidence="5" type="ORF">KL86DYS2_12596</name>
</gene>
<dbReference type="SUPFAM" id="SSF56935">
    <property type="entry name" value="Porins"/>
    <property type="match status" value="1"/>
</dbReference>
<evidence type="ECO:0000313" key="5">
    <source>
        <dbReference type="EMBL" id="SBW04349.1"/>
    </source>
</evidence>
<dbReference type="GO" id="GO:0009279">
    <property type="term" value="C:cell outer membrane"/>
    <property type="evidence" value="ECO:0007669"/>
    <property type="project" value="UniProtKB-SubCell"/>
</dbReference>
<comment type="subcellular location">
    <subcellularLocation>
        <location evidence="2">Cell outer membrane</location>
        <topology evidence="2">Multi-pass membrane protein</topology>
    </subcellularLocation>
</comment>
<comment type="similarity">
    <text evidence="2">Belongs to the TonB-dependent receptor family.</text>
</comment>
<feature type="domain" description="TonB-dependent receptor plug" evidence="4">
    <location>
        <begin position="115"/>
        <end position="216"/>
    </location>
</feature>
<dbReference type="FunFam" id="2.60.40.1120:FF:000003">
    <property type="entry name" value="Outer membrane protein Omp121"/>
    <property type="match status" value="1"/>
</dbReference>
<dbReference type="NCBIfam" id="TIGR04057">
    <property type="entry name" value="SusC_RagA_signa"/>
    <property type="match status" value="1"/>
</dbReference>
<keyword evidence="2" id="KW-0812">Transmembrane</keyword>
<organism evidence="5">
    <name type="scientific">uncultured Dysgonomonas sp</name>
    <dbReference type="NCBI Taxonomy" id="206096"/>
    <lineage>
        <taxon>Bacteria</taxon>
        <taxon>Pseudomonadati</taxon>
        <taxon>Bacteroidota</taxon>
        <taxon>Bacteroidia</taxon>
        <taxon>Bacteroidales</taxon>
        <taxon>Dysgonomonadaceae</taxon>
        <taxon>Dysgonomonas</taxon>
        <taxon>environmental samples</taxon>
    </lineage>
</organism>
<dbReference type="InterPro" id="IPR023997">
    <property type="entry name" value="TonB-dep_OMP_SusC/RagA_CS"/>
</dbReference>
<dbReference type="InterPro" id="IPR012910">
    <property type="entry name" value="Plug_dom"/>
</dbReference>
<dbReference type="Gene3D" id="2.170.130.10">
    <property type="entry name" value="TonB-dependent receptor, plug domain"/>
    <property type="match status" value="1"/>
</dbReference>
<evidence type="ECO:0000256" key="3">
    <source>
        <dbReference type="SAM" id="SignalP"/>
    </source>
</evidence>
<dbReference type="PANTHER" id="PTHR30069">
    <property type="entry name" value="TONB-DEPENDENT OUTER MEMBRANE RECEPTOR"/>
    <property type="match status" value="1"/>
</dbReference>
<feature type="chain" id="PRO_5012645812" evidence="3">
    <location>
        <begin position="20"/>
        <end position="265"/>
    </location>
</feature>
<reference evidence="5" key="1">
    <citation type="submission" date="2016-04" db="EMBL/GenBank/DDBJ databases">
        <authorList>
            <person name="Evans L.H."/>
            <person name="Alamgir A."/>
            <person name="Owens N."/>
            <person name="Weber N.D."/>
            <person name="Virtaneva K."/>
            <person name="Barbian K."/>
            <person name="Babar A."/>
            <person name="Rosenke K."/>
        </authorList>
    </citation>
    <scope>NUCLEOTIDE SEQUENCE</scope>
    <source>
        <strain evidence="5">86-2</strain>
    </source>
</reference>
<evidence type="ECO:0000259" key="4">
    <source>
        <dbReference type="Pfam" id="PF07715"/>
    </source>
</evidence>
<dbReference type="SUPFAM" id="SSF49464">
    <property type="entry name" value="Carboxypeptidase regulatory domain-like"/>
    <property type="match status" value="1"/>
</dbReference>
<sequence>MRKILLLLLTLSCYIQLFSQEITGVVSDNTGEPIIGATVALKGKAVGSLTDIDGKYSIKVDNSNDVLVFSYVGYIRQEIKVGNQKQINVVLIESAKELDEVVVVGYGVQKKALLTGANTNIKGDKIAEVKPTTAMEALQGVAPGVSITRNSGAPGSGTKVTIRGMGTIGKSDPLYIVDGIAVGGIDYLNPADIQSIDVLKDGASTAIYGSRAANGVILVTTKKGEKGASPTINYDGYFGVQNIYKKLPTLNAQEYMYNPLAELIH</sequence>
<dbReference type="Gene3D" id="2.60.40.1120">
    <property type="entry name" value="Carboxypeptidase-like, regulatory domain"/>
    <property type="match status" value="1"/>
</dbReference>
<keyword evidence="5" id="KW-0675">Receptor</keyword>
<keyword evidence="2" id="KW-0472">Membrane</keyword>
<feature type="signal peptide" evidence="3">
    <location>
        <begin position="1"/>
        <end position="19"/>
    </location>
</feature>
<dbReference type="AlphaFoldDB" id="A0A212JY36"/>
<accession>A0A212JY36</accession>
<keyword evidence="1 3" id="KW-0732">Signal</keyword>
<dbReference type="InterPro" id="IPR037066">
    <property type="entry name" value="Plug_dom_sf"/>
</dbReference>
<name>A0A212JY36_9BACT</name>
<dbReference type="PROSITE" id="PS52016">
    <property type="entry name" value="TONB_DEPENDENT_REC_3"/>
    <property type="match status" value="1"/>
</dbReference>
<dbReference type="InterPro" id="IPR039426">
    <property type="entry name" value="TonB-dep_rcpt-like"/>
</dbReference>
<keyword evidence="2" id="KW-0998">Cell outer membrane</keyword>
<dbReference type="Pfam" id="PF07715">
    <property type="entry name" value="Plug"/>
    <property type="match status" value="1"/>
</dbReference>
<dbReference type="InterPro" id="IPR008969">
    <property type="entry name" value="CarboxyPept-like_regulatory"/>
</dbReference>
<keyword evidence="2" id="KW-1134">Transmembrane beta strand</keyword>
<evidence type="ECO:0000256" key="1">
    <source>
        <dbReference type="ARBA" id="ARBA00022729"/>
    </source>
</evidence>
<keyword evidence="2" id="KW-0813">Transport</keyword>
<dbReference type="RefSeq" id="WP_296950406.1">
    <property type="nucleotide sequence ID" value="NZ_LT599021.1"/>
</dbReference>